<dbReference type="PATRIC" id="fig|1122169.6.peg.2685"/>
<proteinExistence type="predicted"/>
<dbReference type="InterPro" id="IPR057699">
    <property type="entry name" value="DUF7939"/>
</dbReference>
<dbReference type="Pfam" id="PF13584">
    <property type="entry name" value="BatD"/>
    <property type="match status" value="1"/>
</dbReference>
<keyword evidence="6" id="KW-1185">Reference proteome</keyword>
<dbReference type="AlphaFoldDB" id="A0A0W0YKY7"/>
<feature type="domain" description="DUF7939" evidence="4">
    <location>
        <begin position="444"/>
        <end position="529"/>
    </location>
</feature>
<dbReference type="PANTHER" id="PTHR40940:SF1">
    <property type="entry name" value="PROTEIN BATD"/>
    <property type="match status" value="1"/>
</dbReference>
<evidence type="ECO:0000256" key="3">
    <source>
        <dbReference type="SAM" id="SignalP"/>
    </source>
</evidence>
<feature type="transmembrane region" description="Helical" evidence="2">
    <location>
        <begin position="408"/>
        <end position="429"/>
    </location>
</feature>
<keyword evidence="2" id="KW-1133">Transmembrane helix</keyword>
<accession>A0A0W0YKY7</accession>
<name>A0A0W0YKY7_9GAMM</name>
<evidence type="ECO:0000313" key="6">
    <source>
        <dbReference type="Proteomes" id="UP000054600"/>
    </source>
</evidence>
<gene>
    <name evidence="5" type="ORF">Lsha_2336</name>
</gene>
<keyword evidence="2" id="KW-0812">Transmembrane</keyword>
<feature type="chain" id="PRO_5006917717" evidence="3">
    <location>
        <begin position="19"/>
        <end position="546"/>
    </location>
</feature>
<dbReference type="Proteomes" id="UP000054600">
    <property type="component" value="Unassembled WGS sequence"/>
</dbReference>
<keyword evidence="3" id="KW-0732">Signal</keyword>
<dbReference type="RefSeq" id="WP_018578301.1">
    <property type="nucleotide sequence ID" value="NZ_KB892434.1"/>
</dbReference>
<dbReference type="STRING" id="1122169.Lsha_2336"/>
<sequence>MKKLLLVFLCFFSCVVLAEIQVEVEPSQVTMGDVFKLTLTQDNAQGGGVPDLTALQKDFVILGTERQINYAIVNGQAESASQWVITLKALKPGILTIPAIKFGADKTNPVTINVSENAQDQDSQLDPSRQDDIMITTEVDEKKPYINQQVLYTVKLYTNKRLLDANYQGPKVENALLIPLGDAKRYHSIQNNINYVVEEQSYAIFPQKSGTLTITAPTFTGLVYDIHPQRVQATDKPISLSVQPVPAQFKGKPWLPAKAVKLTEQYENTSQTLGQGGTLTRNVTMEGIGIPAQLLPTLNFEETDAFSVYPEKGADRNQVKQGELVSQTEIKVTYLFNKAGKVTIPELRLPWFNIETGKEEFAVLAPRSMDITPAATQPDKVAAKADSQGTVRPSSTVSDSTSQNSLSWAWIAAILFACAWIITLGLWFWQRRSPSRSINKRQDKKALDELAKACSTCNPQKARDALLHWASFNWPDATVLNLTDLSKLVRDAHLKKQLHILSQALYQGKDKTLWRGDELLRAVKALKRANAAKKSAPNVLPPINPF</sequence>
<evidence type="ECO:0000313" key="5">
    <source>
        <dbReference type="EMBL" id="KTD57495.1"/>
    </source>
</evidence>
<dbReference type="EMBL" id="LNYW01000066">
    <property type="protein sequence ID" value="KTD57495.1"/>
    <property type="molecule type" value="Genomic_DNA"/>
</dbReference>
<dbReference type="PANTHER" id="PTHR40940">
    <property type="entry name" value="PROTEIN BATD-RELATED"/>
    <property type="match status" value="1"/>
</dbReference>
<dbReference type="Pfam" id="PF25607">
    <property type="entry name" value="DUF7939"/>
    <property type="match status" value="1"/>
</dbReference>
<evidence type="ECO:0000256" key="2">
    <source>
        <dbReference type="SAM" id="Phobius"/>
    </source>
</evidence>
<dbReference type="InterPro" id="IPR025738">
    <property type="entry name" value="BatD"/>
</dbReference>
<keyword evidence="2" id="KW-0472">Membrane</keyword>
<comment type="caution">
    <text evidence="5">The sequence shown here is derived from an EMBL/GenBank/DDBJ whole genome shotgun (WGS) entry which is preliminary data.</text>
</comment>
<organism evidence="5 6">
    <name type="scientific">Legionella shakespearei DSM 23087</name>
    <dbReference type="NCBI Taxonomy" id="1122169"/>
    <lineage>
        <taxon>Bacteria</taxon>
        <taxon>Pseudomonadati</taxon>
        <taxon>Pseudomonadota</taxon>
        <taxon>Gammaproteobacteria</taxon>
        <taxon>Legionellales</taxon>
        <taxon>Legionellaceae</taxon>
        <taxon>Legionella</taxon>
    </lineage>
</organism>
<feature type="region of interest" description="Disordered" evidence="1">
    <location>
        <begin position="375"/>
        <end position="399"/>
    </location>
</feature>
<feature type="signal peptide" evidence="3">
    <location>
        <begin position="1"/>
        <end position="18"/>
    </location>
</feature>
<protein>
    <submittedName>
        <fullName evidence="5">KQDN repeat-containing protein</fullName>
    </submittedName>
</protein>
<reference evidence="5 6" key="1">
    <citation type="submission" date="2015-11" db="EMBL/GenBank/DDBJ databases">
        <title>Genomic analysis of 38 Legionella species identifies large and diverse effector repertoires.</title>
        <authorList>
            <person name="Burstein D."/>
            <person name="Amaro F."/>
            <person name="Zusman T."/>
            <person name="Lifshitz Z."/>
            <person name="Cohen O."/>
            <person name="Gilbert J.A."/>
            <person name="Pupko T."/>
            <person name="Shuman H.A."/>
            <person name="Segal G."/>
        </authorList>
    </citation>
    <scope>NUCLEOTIDE SEQUENCE [LARGE SCALE GENOMIC DNA]</scope>
    <source>
        <strain evidence="5 6">ATCC 49655</strain>
    </source>
</reference>
<evidence type="ECO:0000259" key="4">
    <source>
        <dbReference type="Pfam" id="PF25607"/>
    </source>
</evidence>
<dbReference type="eggNOG" id="COG0457">
    <property type="taxonomic scope" value="Bacteria"/>
</dbReference>
<evidence type="ECO:0000256" key="1">
    <source>
        <dbReference type="SAM" id="MobiDB-lite"/>
    </source>
</evidence>